<feature type="region of interest" description="Disordered" evidence="1">
    <location>
        <begin position="1"/>
        <end position="206"/>
    </location>
</feature>
<feature type="compositionally biased region" description="Polar residues" evidence="1">
    <location>
        <begin position="398"/>
        <end position="411"/>
    </location>
</feature>
<evidence type="ECO:0000313" key="2">
    <source>
        <dbReference type="EMBL" id="KIO22841.1"/>
    </source>
</evidence>
<dbReference type="HOGENOM" id="CLU_510926_0_0_1"/>
<gene>
    <name evidence="2" type="ORF">M407DRAFT_114793</name>
</gene>
<proteinExistence type="predicted"/>
<feature type="compositionally biased region" description="Low complexity" evidence="1">
    <location>
        <begin position="1"/>
        <end position="16"/>
    </location>
</feature>
<feature type="compositionally biased region" description="Low complexity" evidence="1">
    <location>
        <begin position="171"/>
        <end position="184"/>
    </location>
</feature>
<dbReference type="Proteomes" id="UP000054248">
    <property type="component" value="Unassembled WGS sequence"/>
</dbReference>
<feature type="compositionally biased region" description="Pro residues" evidence="1">
    <location>
        <begin position="354"/>
        <end position="370"/>
    </location>
</feature>
<feature type="compositionally biased region" description="Low complexity" evidence="1">
    <location>
        <begin position="124"/>
        <end position="138"/>
    </location>
</feature>
<sequence length="532" mass="57764">MPSSVSSSSTQSQPRSHVSKLSQSHHPDISRPATPLTNGTGKPNGHRDASTPSSTTRKPSDQRQLVADRLSILNSILQPLPPTLPPSPPLSPKRLKRKSLEDEDVPSLGLGESGVKRARVSAETSPPSHSRHSSSSTPAQISDPRPVSPNNANAASSQSAVKKEEGELEESPSVSRVASFSSRANGVNVHRQPRPRRTIDPSAFGKLSELYQTNAKQLKRSATKRRSPTGNTPQGIEFIASLEDTDSILHFAYSFWAMGQQHGRGSSSQLLKIWESIQDYISFVNRAWEKLLSVAPDADRKGRIKMVMALLNLIRYSAWYQVYKLHSNRLRQANETINANANSPGNRNSASPPGFQPTPPYTTAPMPPPAQNTAPSPASSSPPGGQSNSHRGQHAGSVGQSPQHHSPSGPTVSVPVDVLTMQSRMLHAQDQMMRAQTHYSAELTLFNIHRLFPKAYEVCVGNAPNNYTPLTPGRREDYHSVDPEACGKGEGDWAWPPVSGDDVVHAVGFGRSILREFGEHYGGYKGLEGTTK</sequence>
<evidence type="ECO:0000256" key="1">
    <source>
        <dbReference type="SAM" id="MobiDB-lite"/>
    </source>
</evidence>
<name>A0A0C3QC45_9AGAM</name>
<protein>
    <submittedName>
        <fullName evidence="2">Uncharacterized protein</fullName>
    </submittedName>
</protein>
<feature type="compositionally biased region" description="Pro residues" evidence="1">
    <location>
        <begin position="79"/>
        <end position="91"/>
    </location>
</feature>
<feature type="region of interest" description="Disordered" evidence="1">
    <location>
        <begin position="338"/>
        <end position="414"/>
    </location>
</feature>
<dbReference type="OrthoDB" id="3238644at2759"/>
<accession>A0A0C3QC45</accession>
<feature type="compositionally biased region" description="Polar residues" evidence="1">
    <location>
        <begin position="338"/>
        <end position="351"/>
    </location>
</feature>
<evidence type="ECO:0000313" key="3">
    <source>
        <dbReference type="Proteomes" id="UP000054248"/>
    </source>
</evidence>
<feature type="compositionally biased region" description="Low complexity" evidence="1">
    <location>
        <begin position="148"/>
        <end position="160"/>
    </location>
</feature>
<dbReference type="AlphaFoldDB" id="A0A0C3QC45"/>
<reference evidence="3" key="2">
    <citation type="submission" date="2015-01" db="EMBL/GenBank/DDBJ databases">
        <title>Evolutionary Origins and Diversification of the Mycorrhizal Mutualists.</title>
        <authorList>
            <consortium name="DOE Joint Genome Institute"/>
            <consortium name="Mycorrhizal Genomics Consortium"/>
            <person name="Kohler A."/>
            <person name="Kuo A."/>
            <person name="Nagy L.G."/>
            <person name="Floudas D."/>
            <person name="Copeland A."/>
            <person name="Barry K.W."/>
            <person name="Cichocki N."/>
            <person name="Veneault-Fourrey C."/>
            <person name="LaButti K."/>
            <person name="Lindquist E.A."/>
            <person name="Lipzen A."/>
            <person name="Lundell T."/>
            <person name="Morin E."/>
            <person name="Murat C."/>
            <person name="Riley R."/>
            <person name="Ohm R."/>
            <person name="Sun H."/>
            <person name="Tunlid A."/>
            <person name="Henrissat B."/>
            <person name="Grigoriev I.V."/>
            <person name="Hibbett D.S."/>
            <person name="Martin F."/>
        </authorList>
    </citation>
    <scope>NUCLEOTIDE SEQUENCE [LARGE SCALE GENOMIC DNA]</scope>
    <source>
        <strain evidence="3">MUT 4182</strain>
    </source>
</reference>
<dbReference type="EMBL" id="KN823099">
    <property type="protein sequence ID" value="KIO22841.1"/>
    <property type="molecule type" value="Genomic_DNA"/>
</dbReference>
<feature type="compositionally biased region" description="Low complexity" evidence="1">
    <location>
        <begin position="371"/>
        <end position="389"/>
    </location>
</feature>
<organism evidence="2 3">
    <name type="scientific">Tulasnella calospora MUT 4182</name>
    <dbReference type="NCBI Taxonomy" id="1051891"/>
    <lineage>
        <taxon>Eukaryota</taxon>
        <taxon>Fungi</taxon>
        <taxon>Dikarya</taxon>
        <taxon>Basidiomycota</taxon>
        <taxon>Agaricomycotina</taxon>
        <taxon>Agaricomycetes</taxon>
        <taxon>Cantharellales</taxon>
        <taxon>Tulasnellaceae</taxon>
        <taxon>Tulasnella</taxon>
    </lineage>
</organism>
<reference evidence="2 3" key="1">
    <citation type="submission" date="2014-04" db="EMBL/GenBank/DDBJ databases">
        <authorList>
            <consortium name="DOE Joint Genome Institute"/>
            <person name="Kuo A."/>
            <person name="Girlanda M."/>
            <person name="Perotto S."/>
            <person name="Kohler A."/>
            <person name="Nagy L.G."/>
            <person name="Floudas D."/>
            <person name="Copeland A."/>
            <person name="Barry K.W."/>
            <person name="Cichocki N."/>
            <person name="Veneault-Fourrey C."/>
            <person name="LaButti K."/>
            <person name="Lindquist E.A."/>
            <person name="Lipzen A."/>
            <person name="Lundell T."/>
            <person name="Morin E."/>
            <person name="Murat C."/>
            <person name="Sun H."/>
            <person name="Tunlid A."/>
            <person name="Henrissat B."/>
            <person name="Grigoriev I.V."/>
            <person name="Hibbett D.S."/>
            <person name="Martin F."/>
            <person name="Nordberg H.P."/>
            <person name="Cantor M.N."/>
            <person name="Hua S.X."/>
        </authorList>
    </citation>
    <scope>NUCLEOTIDE SEQUENCE [LARGE SCALE GENOMIC DNA]</scope>
    <source>
        <strain evidence="2 3">MUT 4182</strain>
    </source>
</reference>
<keyword evidence="3" id="KW-1185">Reference proteome</keyword>